<protein>
    <submittedName>
        <fullName evidence="1">Phosphoenolpyruvate synthase</fullName>
    </submittedName>
</protein>
<dbReference type="Proteomes" id="UP000887116">
    <property type="component" value="Unassembled WGS sequence"/>
</dbReference>
<dbReference type="AlphaFoldDB" id="A0A8X6GKB3"/>
<gene>
    <name evidence="1" type="primary">pps_9</name>
    <name evidence="1" type="ORF">TNCT_630281</name>
</gene>
<organism evidence="1 2">
    <name type="scientific">Trichonephila clavata</name>
    <name type="common">Joro spider</name>
    <name type="synonym">Nephila clavata</name>
    <dbReference type="NCBI Taxonomy" id="2740835"/>
    <lineage>
        <taxon>Eukaryota</taxon>
        <taxon>Metazoa</taxon>
        <taxon>Ecdysozoa</taxon>
        <taxon>Arthropoda</taxon>
        <taxon>Chelicerata</taxon>
        <taxon>Arachnida</taxon>
        <taxon>Araneae</taxon>
        <taxon>Araneomorphae</taxon>
        <taxon>Entelegynae</taxon>
        <taxon>Araneoidea</taxon>
        <taxon>Nephilidae</taxon>
        <taxon>Trichonephila</taxon>
    </lineage>
</organism>
<keyword evidence="2" id="KW-1185">Reference proteome</keyword>
<accession>A0A8X6GKB3</accession>
<reference evidence="1" key="1">
    <citation type="submission" date="2020-07" db="EMBL/GenBank/DDBJ databases">
        <title>Multicomponent nature underlies the extraordinary mechanical properties of spider dragline silk.</title>
        <authorList>
            <person name="Kono N."/>
            <person name="Nakamura H."/>
            <person name="Mori M."/>
            <person name="Yoshida Y."/>
            <person name="Ohtoshi R."/>
            <person name="Malay A.D."/>
            <person name="Moran D.A.P."/>
            <person name="Tomita M."/>
            <person name="Numata K."/>
            <person name="Arakawa K."/>
        </authorList>
    </citation>
    <scope>NUCLEOTIDE SEQUENCE</scope>
</reference>
<dbReference type="PANTHER" id="PTHR34717">
    <property type="entry name" value="EG:BACR7A4.20 PROTEIN"/>
    <property type="match status" value="1"/>
</dbReference>
<sequence length="167" mass="19641">MDVCINKIEENLAIAWIFLKLHNGEEYRLPGGPDLRISYIDNDSLFFTCGLQIKCLSPLRKWRISFNGLLQQCSYEKDKENATDLVHVKFSFVFHEIQNKCKQWGQLMGTICLKGKEDNLYLWSSRTRILDNPLWHEDISFSKFYMYFKVGYPIKVETTSVKNLISK</sequence>
<name>A0A8X6GKB3_TRICU</name>
<evidence type="ECO:0000313" key="2">
    <source>
        <dbReference type="Proteomes" id="UP000887116"/>
    </source>
</evidence>
<dbReference type="EMBL" id="BMAO01006111">
    <property type="protein sequence ID" value="GFR06122.1"/>
    <property type="molecule type" value="Genomic_DNA"/>
</dbReference>
<proteinExistence type="predicted"/>
<dbReference type="OrthoDB" id="6433137at2759"/>
<comment type="caution">
    <text evidence="1">The sequence shown here is derived from an EMBL/GenBank/DDBJ whole genome shotgun (WGS) entry which is preliminary data.</text>
</comment>
<dbReference type="PANTHER" id="PTHR34717:SF1">
    <property type="entry name" value="EG:BACR7A4.20 PROTEIN"/>
    <property type="match status" value="1"/>
</dbReference>
<evidence type="ECO:0000313" key="1">
    <source>
        <dbReference type="EMBL" id="GFR06122.1"/>
    </source>
</evidence>